<dbReference type="SUPFAM" id="SSF46689">
    <property type="entry name" value="Homeodomain-like"/>
    <property type="match status" value="1"/>
</dbReference>
<dbReference type="InterPro" id="IPR042070">
    <property type="entry name" value="PucR_C-HTH_sf"/>
</dbReference>
<feature type="domain" description="Putative sugar diacid recognition" evidence="2">
    <location>
        <begin position="3"/>
        <end position="135"/>
    </location>
</feature>
<dbReference type="Pfam" id="PF17853">
    <property type="entry name" value="GGDEF_2"/>
    <property type="match status" value="1"/>
</dbReference>
<evidence type="ECO:0000256" key="1">
    <source>
        <dbReference type="ARBA" id="ARBA00006754"/>
    </source>
</evidence>
<reference evidence="5" key="1">
    <citation type="submission" date="2016-08" db="EMBL/GenBank/DDBJ databases">
        <authorList>
            <person name="Seilhamer J.J."/>
        </authorList>
    </citation>
    <scope>NUCLEOTIDE SEQUENCE</scope>
    <source>
        <strain evidence="5">86</strain>
    </source>
</reference>
<evidence type="ECO:0000259" key="3">
    <source>
        <dbReference type="Pfam" id="PF13556"/>
    </source>
</evidence>
<comment type="similarity">
    <text evidence="1">Belongs to the CdaR family.</text>
</comment>
<dbReference type="Gene3D" id="1.10.10.2840">
    <property type="entry name" value="PucR C-terminal helix-turn-helix domain"/>
    <property type="match status" value="1"/>
</dbReference>
<dbReference type="InterPro" id="IPR025736">
    <property type="entry name" value="PucR_C-HTH_dom"/>
</dbReference>
<dbReference type="InterPro" id="IPR051448">
    <property type="entry name" value="CdaR-like_regulators"/>
</dbReference>
<dbReference type="PANTHER" id="PTHR33744">
    <property type="entry name" value="CARBOHYDRATE DIACID REGULATOR"/>
    <property type="match status" value="1"/>
</dbReference>
<accession>A0A212LLJ8</accession>
<name>A0A212LLJ8_9FIRM</name>
<evidence type="ECO:0000313" key="5">
    <source>
        <dbReference type="EMBL" id="SCM78400.1"/>
    </source>
</evidence>
<sequence>MIITAELAQHIVDNIMPLVQQNINIMDSAGVIVGSGQKSRLNTYHQGAMEVIRSGQVVEIFPEDMERYPGALPGLNWPIVLGSQVVGVVGVSGHPDKVRNTTKLVKMVTELILERENLMEEFRANLQLREQFMQQVLADRYQGNAITKTAKLLRFNLNLPRLVAVVSVGVIIQDALQQYGVHDLVAFRTRETLAQLLEYSPLLDSQDLFVFFEDELVILKQFPADAGESEFYQWGSAILSLLGGPQQQGLRMGLGSFTGLPADLHESYKEAIFAQNNKMAGTAVASIYDFDILVAYLIKEPGAIHSCLALKKLKDLILAQLDRKYDMRNTVNALLDNNLNVSSAAKALFVHRNTLVFRLEKLKELTGLCPSQSLNHAMLCRILFSY</sequence>
<evidence type="ECO:0000259" key="4">
    <source>
        <dbReference type="Pfam" id="PF17853"/>
    </source>
</evidence>
<dbReference type="PANTHER" id="PTHR33744:SF15">
    <property type="entry name" value="CARBOHYDRATE DIACID REGULATOR"/>
    <property type="match status" value="1"/>
</dbReference>
<dbReference type="Pfam" id="PF05651">
    <property type="entry name" value="Diacid_rec"/>
    <property type="match status" value="1"/>
</dbReference>
<dbReference type="EMBL" id="FMJE01000002">
    <property type="protein sequence ID" value="SCM78400.1"/>
    <property type="molecule type" value="Genomic_DNA"/>
</dbReference>
<proteinExistence type="inferred from homology"/>
<feature type="domain" description="PucR C-terminal helix-turn-helix" evidence="3">
    <location>
        <begin position="329"/>
        <end position="371"/>
    </location>
</feature>
<organism evidence="5">
    <name type="scientific">uncultured Sporomusa sp</name>
    <dbReference type="NCBI Taxonomy" id="307249"/>
    <lineage>
        <taxon>Bacteria</taxon>
        <taxon>Bacillati</taxon>
        <taxon>Bacillota</taxon>
        <taxon>Negativicutes</taxon>
        <taxon>Selenomonadales</taxon>
        <taxon>Sporomusaceae</taxon>
        <taxon>Sporomusa</taxon>
        <taxon>environmental samples</taxon>
    </lineage>
</organism>
<feature type="domain" description="CdaR GGDEF-like" evidence="4">
    <location>
        <begin position="145"/>
        <end position="274"/>
    </location>
</feature>
<dbReference type="InterPro" id="IPR009057">
    <property type="entry name" value="Homeodomain-like_sf"/>
</dbReference>
<dbReference type="InterPro" id="IPR041522">
    <property type="entry name" value="CdaR_GGDEF"/>
</dbReference>
<gene>
    <name evidence="5" type="ORF">KL86SPO_20020</name>
</gene>
<dbReference type="Pfam" id="PF13556">
    <property type="entry name" value="HTH_30"/>
    <property type="match status" value="1"/>
</dbReference>
<dbReference type="RefSeq" id="WP_288183078.1">
    <property type="nucleotide sequence ID" value="NZ_LT608335.1"/>
</dbReference>
<evidence type="ECO:0000259" key="2">
    <source>
        <dbReference type="Pfam" id="PF05651"/>
    </source>
</evidence>
<dbReference type="AlphaFoldDB" id="A0A212LLJ8"/>
<protein>
    <submittedName>
        <fullName evidence="5">Sugar diacid utilization regulator</fullName>
    </submittedName>
</protein>
<dbReference type="InterPro" id="IPR008599">
    <property type="entry name" value="Diacid_rec"/>
</dbReference>